<keyword evidence="4 8" id="KW-0812">Transmembrane</keyword>
<feature type="domain" description="ABC-2 type transporter transmembrane" evidence="10">
    <location>
        <begin position="310"/>
        <end position="521"/>
    </location>
</feature>
<dbReference type="PANTHER" id="PTHR48042:SF15">
    <property type="entry name" value="ABC TRANSPORTER G FAMILY MEMBER 13"/>
    <property type="match status" value="1"/>
</dbReference>
<keyword evidence="5 8" id="KW-1133">Transmembrane helix</keyword>
<feature type="transmembrane region" description="Helical" evidence="8">
    <location>
        <begin position="234"/>
        <end position="254"/>
    </location>
</feature>
<dbReference type="GO" id="GO:0005524">
    <property type="term" value="F:ATP binding"/>
    <property type="evidence" value="ECO:0007669"/>
    <property type="project" value="InterPro"/>
</dbReference>
<feature type="transmembrane region" description="Helical" evidence="8">
    <location>
        <begin position="440"/>
        <end position="465"/>
    </location>
</feature>
<feature type="domain" description="ABC transporter" evidence="9">
    <location>
        <begin position="3"/>
        <end position="95"/>
    </location>
</feature>
<dbReference type="GO" id="GO:0016020">
    <property type="term" value="C:membrane"/>
    <property type="evidence" value="ECO:0007669"/>
    <property type="project" value="UniProtKB-SubCell"/>
</dbReference>
<evidence type="ECO:0000256" key="7">
    <source>
        <dbReference type="SAM" id="MobiDB-lite"/>
    </source>
</evidence>
<dbReference type="AlphaFoldDB" id="A0A2Z7AWV6"/>
<feature type="domain" description="ABC transporter family G" evidence="11">
    <location>
        <begin position="124"/>
        <end position="180"/>
    </location>
</feature>
<comment type="similarity">
    <text evidence="2">Belongs to the ABC transporter superfamily. ABCG family. Eye pigment precursor importer (TC 3.A.1.204) subfamily.</text>
</comment>
<dbReference type="OrthoDB" id="66620at2759"/>
<feature type="transmembrane region" description="Helical" evidence="8">
    <location>
        <begin position="401"/>
        <end position="428"/>
    </location>
</feature>
<sequence>MEAYVTQEDAFLGTLTVRETITYSALLRLPRNTTKQSINETIENTIIETGLQDCADHTIGNWHSRGISGGEKKRLSIALELVTQPRLLVLDEPTSGLDSASAFFVIQALRNTASNDRTVLSSIHQPSSEVFELFDDLLLLSNGETVYFGEAKMAVKFFADAGFPCPSKRNPSDHFLRCINSDFDCMTNTAMTSGEKSGTTNVSCLKSAEIREKLLHNYQRSTIASRTLATIRDIPITVSILSTFLAGLCIHYLVMISSIRTTGPCNDLELFILYVYLQETYFMTSDQELWFIQEGHILWKTSGSKARWWEQLSTLTIRSFTNMSRDFGYYWLRIIVYIIVSFCVGSVFHDLGNGYNSLLARGSCGGFISGFMTFLTIGGLPSFLEEMKIFYKERQNGHYGVGIYILSNFISSFPFLVTLSVSSISITYVMVKYHPGISHFIYAALDLLFAMAVVESCMMVVAAVVPNFLMGVIIGAGFLGIMMATAGFFRFIYDLPKPFWRYPISYINYMAWSLQGAYKNEMIGLEFEPHDPSPGSPKLKGEDFLTSVLGISLNYSKWWDLAVVFGMLLAYRFLFFSILKFKERAGPIFQTLYVKRTLHQLKKRPSFRKPPSFPSKRHQPVHSLSSQEGLSSPFH</sequence>
<dbReference type="GO" id="GO:0016887">
    <property type="term" value="F:ATP hydrolysis activity"/>
    <property type="evidence" value="ECO:0007669"/>
    <property type="project" value="InterPro"/>
</dbReference>
<feature type="region of interest" description="Disordered" evidence="7">
    <location>
        <begin position="603"/>
        <end position="635"/>
    </location>
</feature>
<evidence type="ECO:0000259" key="10">
    <source>
        <dbReference type="Pfam" id="PF01061"/>
    </source>
</evidence>
<evidence type="ECO:0000313" key="13">
    <source>
        <dbReference type="Proteomes" id="UP000250235"/>
    </source>
</evidence>
<feature type="transmembrane region" description="Helical" evidence="8">
    <location>
        <begin position="472"/>
        <end position="493"/>
    </location>
</feature>
<evidence type="ECO:0000256" key="8">
    <source>
        <dbReference type="SAM" id="Phobius"/>
    </source>
</evidence>
<keyword evidence="3" id="KW-0813">Transport</keyword>
<dbReference type="PANTHER" id="PTHR48042">
    <property type="entry name" value="ABC TRANSPORTER G FAMILY MEMBER 11"/>
    <property type="match status" value="1"/>
</dbReference>
<organism evidence="12 13">
    <name type="scientific">Dorcoceras hygrometricum</name>
    <dbReference type="NCBI Taxonomy" id="472368"/>
    <lineage>
        <taxon>Eukaryota</taxon>
        <taxon>Viridiplantae</taxon>
        <taxon>Streptophyta</taxon>
        <taxon>Embryophyta</taxon>
        <taxon>Tracheophyta</taxon>
        <taxon>Spermatophyta</taxon>
        <taxon>Magnoliopsida</taxon>
        <taxon>eudicotyledons</taxon>
        <taxon>Gunneridae</taxon>
        <taxon>Pentapetalae</taxon>
        <taxon>asterids</taxon>
        <taxon>lamiids</taxon>
        <taxon>Lamiales</taxon>
        <taxon>Gesneriaceae</taxon>
        <taxon>Didymocarpoideae</taxon>
        <taxon>Trichosporeae</taxon>
        <taxon>Loxocarpinae</taxon>
        <taxon>Dorcoceras</taxon>
    </lineage>
</organism>
<keyword evidence="6 8" id="KW-0472">Membrane</keyword>
<dbReference type="InterPro" id="IPR003439">
    <property type="entry name" value="ABC_transporter-like_ATP-bd"/>
</dbReference>
<dbReference type="InterPro" id="IPR013525">
    <property type="entry name" value="ABC2_TM"/>
</dbReference>
<feature type="transmembrane region" description="Helical" evidence="8">
    <location>
        <begin position="360"/>
        <end position="380"/>
    </location>
</feature>
<evidence type="ECO:0000256" key="5">
    <source>
        <dbReference type="ARBA" id="ARBA00022989"/>
    </source>
</evidence>
<dbReference type="EMBL" id="KV011813">
    <property type="protein sequence ID" value="KZV25876.1"/>
    <property type="molecule type" value="Genomic_DNA"/>
</dbReference>
<protein>
    <submittedName>
        <fullName evidence="12">ABC-2 type transporter family protein isoform 1</fullName>
    </submittedName>
</protein>
<evidence type="ECO:0000259" key="11">
    <source>
        <dbReference type="Pfam" id="PF19055"/>
    </source>
</evidence>
<feature type="transmembrane region" description="Helical" evidence="8">
    <location>
        <begin position="327"/>
        <end position="348"/>
    </location>
</feature>
<name>A0A2Z7AWV6_9LAMI</name>
<evidence type="ECO:0000313" key="12">
    <source>
        <dbReference type="EMBL" id="KZV25876.1"/>
    </source>
</evidence>
<dbReference type="InterPro" id="IPR027417">
    <property type="entry name" value="P-loop_NTPase"/>
</dbReference>
<feature type="transmembrane region" description="Helical" evidence="8">
    <location>
        <begin position="558"/>
        <end position="579"/>
    </location>
</feature>
<dbReference type="Pfam" id="PF19055">
    <property type="entry name" value="ABC2_membrane_7"/>
    <property type="match status" value="1"/>
</dbReference>
<evidence type="ECO:0000256" key="1">
    <source>
        <dbReference type="ARBA" id="ARBA00004141"/>
    </source>
</evidence>
<evidence type="ECO:0000259" key="9">
    <source>
        <dbReference type="Pfam" id="PF00005"/>
    </source>
</evidence>
<accession>A0A2Z7AWV6</accession>
<evidence type="ECO:0000256" key="4">
    <source>
        <dbReference type="ARBA" id="ARBA00022692"/>
    </source>
</evidence>
<dbReference type="Pfam" id="PF01061">
    <property type="entry name" value="ABC2_membrane"/>
    <property type="match status" value="1"/>
</dbReference>
<evidence type="ECO:0000256" key="6">
    <source>
        <dbReference type="ARBA" id="ARBA00023136"/>
    </source>
</evidence>
<dbReference type="Pfam" id="PF00005">
    <property type="entry name" value="ABC_tran"/>
    <property type="match status" value="1"/>
</dbReference>
<reference evidence="12 13" key="1">
    <citation type="journal article" date="2015" name="Proc. Natl. Acad. Sci. U.S.A.">
        <title>The resurrection genome of Boea hygrometrica: A blueprint for survival of dehydration.</title>
        <authorList>
            <person name="Xiao L."/>
            <person name="Yang G."/>
            <person name="Zhang L."/>
            <person name="Yang X."/>
            <person name="Zhao S."/>
            <person name="Ji Z."/>
            <person name="Zhou Q."/>
            <person name="Hu M."/>
            <person name="Wang Y."/>
            <person name="Chen M."/>
            <person name="Xu Y."/>
            <person name="Jin H."/>
            <person name="Xiao X."/>
            <person name="Hu G."/>
            <person name="Bao F."/>
            <person name="Hu Y."/>
            <person name="Wan P."/>
            <person name="Li L."/>
            <person name="Deng X."/>
            <person name="Kuang T."/>
            <person name="Xiang C."/>
            <person name="Zhu J.K."/>
            <person name="Oliver M.J."/>
            <person name="He Y."/>
        </authorList>
    </citation>
    <scope>NUCLEOTIDE SEQUENCE [LARGE SCALE GENOMIC DNA]</scope>
    <source>
        <strain evidence="13">cv. XS01</strain>
    </source>
</reference>
<keyword evidence="13" id="KW-1185">Reference proteome</keyword>
<dbReference type="GO" id="GO:0140359">
    <property type="term" value="F:ABC-type transporter activity"/>
    <property type="evidence" value="ECO:0007669"/>
    <property type="project" value="InterPro"/>
</dbReference>
<dbReference type="SUPFAM" id="SSF52540">
    <property type="entry name" value="P-loop containing nucleoside triphosphate hydrolases"/>
    <property type="match status" value="1"/>
</dbReference>
<comment type="subcellular location">
    <subcellularLocation>
        <location evidence="1">Membrane</location>
        <topology evidence="1">Multi-pass membrane protein</topology>
    </subcellularLocation>
</comment>
<evidence type="ECO:0000256" key="2">
    <source>
        <dbReference type="ARBA" id="ARBA00005814"/>
    </source>
</evidence>
<proteinExistence type="inferred from homology"/>
<feature type="compositionally biased region" description="Polar residues" evidence="7">
    <location>
        <begin position="622"/>
        <end position="635"/>
    </location>
</feature>
<dbReference type="InterPro" id="IPR052215">
    <property type="entry name" value="Plant_ABCG"/>
</dbReference>
<gene>
    <name evidence="12" type="ORF">F511_31122</name>
</gene>
<dbReference type="Gene3D" id="3.40.50.300">
    <property type="entry name" value="P-loop containing nucleotide triphosphate hydrolases"/>
    <property type="match status" value="1"/>
</dbReference>
<evidence type="ECO:0000256" key="3">
    <source>
        <dbReference type="ARBA" id="ARBA00022448"/>
    </source>
</evidence>
<dbReference type="InterPro" id="IPR043926">
    <property type="entry name" value="ABCG_dom"/>
</dbReference>
<dbReference type="Proteomes" id="UP000250235">
    <property type="component" value="Unassembled WGS sequence"/>
</dbReference>